<feature type="region of interest" description="Disordered" evidence="1">
    <location>
        <begin position="1"/>
        <end position="21"/>
    </location>
</feature>
<evidence type="ECO:0000256" key="1">
    <source>
        <dbReference type="SAM" id="MobiDB-lite"/>
    </source>
</evidence>
<keyword evidence="3" id="KW-1185">Reference proteome</keyword>
<organism evidence="2 3">
    <name type="scientific">Kingdonia uniflora</name>
    <dbReference type="NCBI Taxonomy" id="39325"/>
    <lineage>
        <taxon>Eukaryota</taxon>
        <taxon>Viridiplantae</taxon>
        <taxon>Streptophyta</taxon>
        <taxon>Embryophyta</taxon>
        <taxon>Tracheophyta</taxon>
        <taxon>Spermatophyta</taxon>
        <taxon>Magnoliopsida</taxon>
        <taxon>Ranunculales</taxon>
        <taxon>Circaeasteraceae</taxon>
        <taxon>Kingdonia</taxon>
    </lineage>
</organism>
<dbReference type="EMBL" id="JACGCM010000704">
    <property type="protein sequence ID" value="KAF6168189.1"/>
    <property type="molecule type" value="Genomic_DNA"/>
</dbReference>
<feature type="compositionally biased region" description="Low complexity" evidence="1">
    <location>
        <begin position="54"/>
        <end position="67"/>
    </location>
</feature>
<dbReference type="AlphaFoldDB" id="A0A7J7NLW2"/>
<proteinExistence type="predicted"/>
<name>A0A7J7NLW2_9MAGN</name>
<comment type="caution">
    <text evidence="2">The sequence shown here is derived from an EMBL/GenBank/DDBJ whole genome shotgun (WGS) entry which is preliminary data.</text>
</comment>
<sequence length="92" mass="10089">MASVPSSTQQSKYVPLPDDMNVGDTQVPLARFYYPRDGEAIPSYDAHINQVREPTPSSTSRSCTPAPQSNRRRSATAVQPLEPTELVQSLIS</sequence>
<feature type="non-terminal residue" evidence="2">
    <location>
        <position position="92"/>
    </location>
</feature>
<dbReference type="Proteomes" id="UP000541444">
    <property type="component" value="Unassembled WGS sequence"/>
</dbReference>
<accession>A0A7J7NLW2</accession>
<evidence type="ECO:0000313" key="2">
    <source>
        <dbReference type="EMBL" id="KAF6168189.1"/>
    </source>
</evidence>
<feature type="compositionally biased region" description="Polar residues" evidence="1">
    <location>
        <begin position="1"/>
        <end position="12"/>
    </location>
</feature>
<reference evidence="2 3" key="1">
    <citation type="journal article" date="2020" name="IScience">
        <title>Genome Sequencing of the Endangered Kingdonia uniflora (Circaeasteraceae, Ranunculales) Reveals Potential Mechanisms of Evolutionary Specialization.</title>
        <authorList>
            <person name="Sun Y."/>
            <person name="Deng T."/>
            <person name="Zhang A."/>
            <person name="Moore M.J."/>
            <person name="Landis J.B."/>
            <person name="Lin N."/>
            <person name="Zhang H."/>
            <person name="Zhang X."/>
            <person name="Huang J."/>
            <person name="Zhang X."/>
            <person name="Sun H."/>
            <person name="Wang H."/>
        </authorList>
    </citation>
    <scope>NUCLEOTIDE SEQUENCE [LARGE SCALE GENOMIC DNA]</scope>
    <source>
        <strain evidence="2">TB1705</strain>
        <tissue evidence="2">Leaf</tissue>
    </source>
</reference>
<gene>
    <name evidence="2" type="ORF">GIB67_011574</name>
</gene>
<protein>
    <submittedName>
        <fullName evidence="2">Uncharacterized protein</fullName>
    </submittedName>
</protein>
<feature type="region of interest" description="Disordered" evidence="1">
    <location>
        <begin position="51"/>
        <end position="92"/>
    </location>
</feature>
<evidence type="ECO:0000313" key="3">
    <source>
        <dbReference type="Proteomes" id="UP000541444"/>
    </source>
</evidence>